<feature type="domain" description="SpoOB alpha-helical" evidence="3">
    <location>
        <begin position="75"/>
        <end position="127"/>
    </location>
</feature>
<dbReference type="SUPFAM" id="SSF55874">
    <property type="entry name" value="ATPase domain of HSP90 chaperone/DNA topoisomerase II/histidine kinase"/>
    <property type="match status" value="1"/>
</dbReference>
<feature type="transmembrane region" description="Helical" evidence="1">
    <location>
        <begin position="31"/>
        <end position="55"/>
    </location>
</feature>
<sequence>MNIIILVLIVLLQILLMTLFFVSLIVFHDEIYILGIPIHLIFVVLLNILSLILLGGMHQRESKKKIQFTETTHEEQFCALVASVRSDRHDLNNHLTVLFGLLSIQESESALHYIKEMIGDIRINNQALSIQNPILASMLFSKMDTYQKEKVVFKVNILTEEIVHILSSTDLIRLISNLLDNAFDAAIALPEEERLIILEITEIEEHLQLIVKNSSEIDTFDPAFFEIGYSTKTSNSGENRGFGLSIIQEITKKYHASLDIKTEDELIVFTIHFPKG</sequence>
<comment type="caution">
    <text evidence="4">The sequence shown here is derived from an EMBL/GenBank/DDBJ whole genome shotgun (WGS) entry which is preliminary data.</text>
</comment>
<dbReference type="Proteomes" id="UP000185568">
    <property type="component" value="Unassembled WGS sequence"/>
</dbReference>
<evidence type="ECO:0000259" key="2">
    <source>
        <dbReference type="Pfam" id="PF14501"/>
    </source>
</evidence>
<evidence type="ECO:0000256" key="1">
    <source>
        <dbReference type="SAM" id="Phobius"/>
    </source>
</evidence>
<dbReference type="PANTHER" id="PTHR40448:SF1">
    <property type="entry name" value="TWO-COMPONENT SENSOR HISTIDINE KINASE"/>
    <property type="match status" value="1"/>
</dbReference>
<evidence type="ECO:0000259" key="3">
    <source>
        <dbReference type="Pfam" id="PF14689"/>
    </source>
</evidence>
<proteinExistence type="predicted"/>
<organism evidence="4 5">
    <name type="scientific">Domibacillus antri</name>
    <dbReference type="NCBI Taxonomy" id="1714264"/>
    <lineage>
        <taxon>Bacteria</taxon>
        <taxon>Bacillati</taxon>
        <taxon>Bacillota</taxon>
        <taxon>Bacilli</taxon>
        <taxon>Bacillales</taxon>
        <taxon>Bacillaceae</taxon>
        <taxon>Domibacillus</taxon>
    </lineage>
</organism>
<keyword evidence="1" id="KW-1133">Transmembrane helix</keyword>
<dbReference type="InterPro" id="IPR036890">
    <property type="entry name" value="HATPase_C_sf"/>
</dbReference>
<keyword evidence="5" id="KW-1185">Reference proteome</keyword>
<dbReference type="PANTHER" id="PTHR40448">
    <property type="entry name" value="TWO-COMPONENT SENSOR HISTIDINE KINASE"/>
    <property type="match status" value="1"/>
</dbReference>
<dbReference type="Pfam" id="PF14501">
    <property type="entry name" value="HATPase_c_5"/>
    <property type="match status" value="1"/>
</dbReference>
<dbReference type="InterPro" id="IPR032834">
    <property type="entry name" value="NatK-like_C"/>
</dbReference>
<gene>
    <name evidence="4" type="ORF">BTO30_14230</name>
</gene>
<dbReference type="InterPro" id="IPR039506">
    <property type="entry name" value="SPOB_a"/>
</dbReference>
<accession>A0A1Q8Q2L7</accession>
<dbReference type="RefSeq" id="WP_075399382.1">
    <property type="nucleotide sequence ID" value="NZ_MSDU01000039.1"/>
</dbReference>
<name>A0A1Q8Q2L7_9BACI</name>
<keyword evidence="1" id="KW-0472">Membrane</keyword>
<feature type="transmembrane region" description="Helical" evidence="1">
    <location>
        <begin position="5"/>
        <end position="25"/>
    </location>
</feature>
<keyword evidence="1" id="KW-0812">Transmembrane</keyword>
<evidence type="ECO:0000313" key="5">
    <source>
        <dbReference type="Proteomes" id="UP000185568"/>
    </source>
</evidence>
<protein>
    <recommendedName>
        <fullName evidence="6">Histidine kinase domain-containing protein</fullName>
    </recommendedName>
</protein>
<reference evidence="4 5" key="1">
    <citation type="submission" date="2016-12" db="EMBL/GenBank/DDBJ databases">
        <title>Domibacillus antri genome sequencing.</title>
        <authorList>
            <person name="Verma A."/>
            <person name="Krishnamurthi S."/>
        </authorList>
    </citation>
    <scope>NUCLEOTIDE SEQUENCE [LARGE SCALE GENOMIC DNA]</scope>
    <source>
        <strain evidence="4 5">XD80</strain>
    </source>
</reference>
<evidence type="ECO:0000313" key="4">
    <source>
        <dbReference type="EMBL" id="OLN21545.1"/>
    </source>
</evidence>
<dbReference type="Pfam" id="PF14689">
    <property type="entry name" value="SPOB_a"/>
    <property type="match status" value="1"/>
</dbReference>
<evidence type="ECO:0008006" key="6">
    <source>
        <dbReference type="Google" id="ProtNLM"/>
    </source>
</evidence>
<feature type="domain" description="Sensor histidine kinase NatK-like C-terminal" evidence="2">
    <location>
        <begin position="168"/>
        <end position="274"/>
    </location>
</feature>
<dbReference type="Gene3D" id="3.30.565.10">
    <property type="entry name" value="Histidine kinase-like ATPase, C-terminal domain"/>
    <property type="match status" value="1"/>
</dbReference>
<dbReference type="EMBL" id="MSDU01000039">
    <property type="protein sequence ID" value="OLN21545.1"/>
    <property type="molecule type" value="Genomic_DNA"/>
</dbReference>
<dbReference type="Gene3D" id="1.10.287.130">
    <property type="match status" value="1"/>
</dbReference>
<dbReference type="GO" id="GO:0042802">
    <property type="term" value="F:identical protein binding"/>
    <property type="evidence" value="ECO:0007669"/>
    <property type="project" value="TreeGrafter"/>
</dbReference>
<dbReference type="OrthoDB" id="3173688at2"/>
<dbReference type="AlphaFoldDB" id="A0A1Q8Q2L7"/>
<dbReference type="STRING" id="1714264.BTO30_14230"/>